<gene>
    <name evidence="2" type="ORF">GCM10010502_37950</name>
</gene>
<evidence type="ECO:0000256" key="1">
    <source>
        <dbReference type="SAM" id="Phobius"/>
    </source>
</evidence>
<reference evidence="2" key="2">
    <citation type="submission" date="2020-09" db="EMBL/GenBank/DDBJ databases">
        <authorList>
            <person name="Sun Q."/>
            <person name="Ohkuma M."/>
        </authorList>
    </citation>
    <scope>NUCLEOTIDE SEQUENCE</scope>
    <source>
        <strain evidence="2">JCM 4434</strain>
    </source>
</reference>
<feature type="transmembrane region" description="Helical" evidence="1">
    <location>
        <begin position="277"/>
        <end position="297"/>
    </location>
</feature>
<keyword evidence="1" id="KW-0812">Transmembrane</keyword>
<feature type="transmembrane region" description="Helical" evidence="1">
    <location>
        <begin position="231"/>
        <end position="257"/>
    </location>
</feature>
<name>A0A8H9HQW5_KITAU</name>
<feature type="transmembrane region" description="Helical" evidence="1">
    <location>
        <begin position="71"/>
        <end position="93"/>
    </location>
</feature>
<sequence>MSDATVFAVRTALALYPGRYRRERGDELAVVFADTTAGAGPMAKIQELFDLGAYGLRMRTGLTSTSAGGRLAALAAPLVAGAAGGLAAGQALLGYLESGVPHGGWGLLHFLPYWALLGAAMLSAVAALLGRWTMAKALAGVSALAAVVELVWVATRPEVTQPLWVFLESFQWDGPFVLWALVLLAAPKEGLPVPSWRERGLLLAAAALTPVVAFADNVYTSWYHLDRQWRALMIVVPLLMALAVVRGWYLVAVPGLAALPWTFSVNLHALWQQEGGAWKLLPMAGLTVVAAVALVLVGRRRGPAGPGGRQLA</sequence>
<dbReference type="GeneID" id="97486849"/>
<feature type="transmembrane region" description="Helical" evidence="1">
    <location>
        <begin position="200"/>
        <end position="219"/>
    </location>
</feature>
<feature type="transmembrane region" description="Helical" evidence="1">
    <location>
        <begin position="113"/>
        <end position="130"/>
    </location>
</feature>
<dbReference type="Proteomes" id="UP000610124">
    <property type="component" value="Unassembled WGS sequence"/>
</dbReference>
<evidence type="ECO:0000313" key="3">
    <source>
        <dbReference type="Proteomes" id="UP000610124"/>
    </source>
</evidence>
<dbReference type="EMBL" id="BMUB01000008">
    <property type="protein sequence ID" value="GGU82418.1"/>
    <property type="molecule type" value="Genomic_DNA"/>
</dbReference>
<keyword evidence="1" id="KW-0472">Membrane</keyword>
<comment type="caution">
    <text evidence="2">The sequence shown here is derived from an EMBL/GenBank/DDBJ whole genome shotgun (WGS) entry which is preliminary data.</text>
</comment>
<organism evidence="2 3">
    <name type="scientific">Kitasatospora aureofaciens</name>
    <name type="common">Streptomyces aureofaciens</name>
    <dbReference type="NCBI Taxonomy" id="1894"/>
    <lineage>
        <taxon>Bacteria</taxon>
        <taxon>Bacillati</taxon>
        <taxon>Actinomycetota</taxon>
        <taxon>Actinomycetes</taxon>
        <taxon>Kitasatosporales</taxon>
        <taxon>Streptomycetaceae</taxon>
        <taxon>Kitasatospora</taxon>
    </lineage>
</organism>
<dbReference type="AlphaFoldDB" id="A0A8H9HQW5"/>
<keyword evidence="1" id="KW-1133">Transmembrane helix</keyword>
<accession>A0A8H9HQW5</accession>
<evidence type="ECO:0000313" key="2">
    <source>
        <dbReference type="EMBL" id="GGU82418.1"/>
    </source>
</evidence>
<dbReference type="RefSeq" id="WP_141763748.1">
    <property type="nucleotide sequence ID" value="NZ_BMUB01000008.1"/>
</dbReference>
<reference evidence="2" key="1">
    <citation type="journal article" date="2014" name="Int. J. Syst. Evol. Microbiol.">
        <title>Complete genome sequence of Corynebacterium casei LMG S-19264T (=DSM 44701T), isolated from a smear-ripened cheese.</title>
        <authorList>
            <consortium name="US DOE Joint Genome Institute (JGI-PGF)"/>
            <person name="Walter F."/>
            <person name="Albersmeier A."/>
            <person name="Kalinowski J."/>
            <person name="Ruckert C."/>
        </authorList>
    </citation>
    <scope>NUCLEOTIDE SEQUENCE</scope>
    <source>
        <strain evidence="2">JCM 4434</strain>
    </source>
</reference>
<protein>
    <submittedName>
        <fullName evidence="2">Uncharacterized protein</fullName>
    </submittedName>
</protein>
<feature type="transmembrane region" description="Helical" evidence="1">
    <location>
        <begin position="137"/>
        <end position="155"/>
    </location>
</feature>
<dbReference type="OrthoDB" id="4213730at2"/>
<proteinExistence type="predicted"/>